<evidence type="ECO:0000313" key="1">
    <source>
        <dbReference type="EMBL" id="SVD68571.1"/>
    </source>
</evidence>
<dbReference type="EMBL" id="UINC01166553">
    <property type="protein sequence ID" value="SVD68571.1"/>
    <property type="molecule type" value="Genomic_DNA"/>
</dbReference>
<protein>
    <submittedName>
        <fullName evidence="1">Uncharacterized protein</fullName>
    </submittedName>
</protein>
<feature type="non-terminal residue" evidence="1">
    <location>
        <position position="1"/>
    </location>
</feature>
<name>A0A382XDW9_9ZZZZ</name>
<dbReference type="AlphaFoldDB" id="A0A382XDW9"/>
<proteinExistence type="predicted"/>
<gene>
    <name evidence="1" type="ORF">METZ01_LOCUS421425</name>
</gene>
<accession>A0A382XDW9</accession>
<organism evidence="1">
    <name type="scientific">marine metagenome</name>
    <dbReference type="NCBI Taxonomy" id="408172"/>
    <lineage>
        <taxon>unclassified sequences</taxon>
        <taxon>metagenomes</taxon>
        <taxon>ecological metagenomes</taxon>
    </lineage>
</organism>
<reference evidence="1" key="1">
    <citation type="submission" date="2018-05" db="EMBL/GenBank/DDBJ databases">
        <authorList>
            <person name="Lanie J.A."/>
            <person name="Ng W.-L."/>
            <person name="Kazmierczak K.M."/>
            <person name="Andrzejewski T.M."/>
            <person name="Davidsen T.M."/>
            <person name="Wayne K.J."/>
            <person name="Tettelin H."/>
            <person name="Glass J.I."/>
            <person name="Rusch D."/>
            <person name="Podicherti R."/>
            <person name="Tsui H.-C.T."/>
            <person name="Winkler M.E."/>
        </authorList>
    </citation>
    <scope>NUCLEOTIDE SEQUENCE</scope>
</reference>
<sequence length="61" mass="6865">NTAFKLVGENAEAGWKIQYGTATRIIFSNLIIIPYLLSSQTLPDWVSFCSKFSATVFLTYK</sequence>